<evidence type="ECO:0000313" key="2">
    <source>
        <dbReference type="Proteomes" id="UP001632038"/>
    </source>
</evidence>
<comment type="caution">
    <text evidence="1">The sequence shown here is derived from an EMBL/GenBank/DDBJ whole genome shotgun (WGS) entry which is preliminary data.</text>
</comment>
<dbReference type="Gene3D" id="1.20.120.160">
    <property type="entry name" value="HPT domain"/>
    <property type="match status" value="1"/>
</dbReference>
<dbReference type="InterPro" id="IPR036641">
    <property type="entry name" value="HPT_dom_sf"/>
</dbReference>
<dbReference type="SUPFAM" id="SSF47226">
    <property type="entry name" value="Histidine-containing phosphotransfer domain, HPT domain"/>
    <property type="match status" value="1"/>
</dbReference>
<organism evidence="1 2">
    <name type="scientific">Castilleja foliolosa</name>
    <dbReference type="NCBI Taxonomy" id="1961234"/>
    <lineage>
        <taxon>Eukaryota</taxon>
        <taxon>Viridiplantae</taxon>
        <taxon>Streptophyta</taxon>
        <taxon>Embryophyta</taxon>
        <taxon>Tracheophyta</taxon>
        <taxon>Spermatophyta</taxon>
        <taxon>Magnoliopsida</taxon>
        <taxon>eudicotyledons</taxon>
        <taxon>Gunneridae</taxon>
        <taxon>Pentapetalae</taxon>
        <taxon>asterids</taxon>
        <taxon>lamiids</taxon>
        <taxon>Lamiales</taxon>
        <taxon>Orobanchaceae</taxon>
        <taxon>Pedicularideae</taxon>
        <taxon>Castillejinae</taxon>
        <taxon>Castilleja</taxon>
    </lineage>
</organism>
<dbReference type="AlphaFoldDB" id="A0ABD3DXJ3"/>
<proteinExistence type="predicted"/>
<sequence length="139" mass="15682">MSHTVQNPPDFTRTGLCKACGFQDGRYRRTELNAARSISGTRAKKYCHSLKDVSGLSFFLDLILVFLADVQAVVGNMVKTLRPSDVDFNEMHTHYVKLKGSSSWCNSALNCINHEYNILNDQLDIIIKIEQEIVTRSSL</sequence>
<dbReference type="Proteomes" id="UP001632038">
    <property type="component" value="Unassembled WGS sequence"/>
</dbReference>
<gene>
    <name evidence="1" type="ORF">CASFOL_011696</name>
</gene>
<accession>A0ABD3DXJ3</accession>
<evidence type="ECO:0000313" key="1">
    <source>
        <dbReference type="EMBL" id="KAL3646516.1"/>
    </source>
</evidence>
<protein>
    <submittedName>
        <fullName evidence="1">Uncharacterized protein</fullName>
    </submittedName>
</protein>
<keyword evidence="2" id="KW-1185">Reference proteome</keyword>
<dbReference type="EMBL" id="JAVIJP010000013">
    <property type="protein sequence ID" value="KAL3646516.1"/>
    <property type="molecule type" value="Genomic_DNA"/>
</dbReference>
<name>A0ABD3DXJ3_9LAMI</name>
<reference evidence="2" key="1">
    <citation type="journal article" date="2024" name="IScience">
        <title>Strigolactones Initiate the Formation of Haustorium-like Structures in Castilleja.</title>
        <authorList>
            <person name="Buerger M."/>
            <person name="Peterson D."/>
            <person name="Chory J."/>
        </authorList>
    </citation>
    <scope>NUCLEOTIDE SEQUENCE [LARGE SCALE GENOMIC DNA]</scope>
</reference>